<evidence type="ECO:0000313" key="2">
    <source>
        <dbReference type="EMBL" id="PNI17338.1"/>
    </source>
</evidence>
<proteinExistence type="predicted"/>
<dbReference type="Proteomes" id="UP000236370">
    <property type="component" value="Unassembled WGS sequence"/>
</dbReference>
<name>A0A2J8J3J7_PANTR</name>
<gene>
    <name evidence="2" type="ORF">CK820_G0050966</name>
</gene>
<comment type="caution">
    <text evidence="2">The sequence shown here is derived from an EMBL/GenBank/DDBJ whole genome shotgun (WGS) entry which is preliminary data.</text>
</comment>
<accession>A0A2J8J3J7</accession>
<sequence length="91" mass="9918">RSSTSPCGTSKSPNREWEGKSVAYMPYAEVKRALEQEAQMHNTAARSASPCRLSPREVSKAAPQPDMSAARYSVPPVLQPAPHQVITNLPE</sequence>
<evidence type="ECO:0000313" key="3">
    <source>
        <dbReference type="Proteomes" id="UP000236370"/>
    </source>
</evidence>
<feature type="non-terminal residue" evidence="2">
    <location>
        <position position="1"/>
    </location>
</feature>
<reference evidence="2 3" key="1">
    <citation type="submission" date="2017-12" db="EMBL/GenBank/DDBJ databases">
        <title>High-resolution comparative analysis of great ape genomes.</title>
        <authorList>
            <person name="Pollen A."/>
            <person name="Hastie A."/>
            <person name="Hormozdiari F."/>
            <person name="Dougherty M."/>
            <person name="Liu R."/>
            <person name="Chaisson M."/>
            <person name="Hoppe E."/>
            <person name="Hill C."/>
            <person name="Pang A."/>
            <person name="Hillier L."/>
            <person name="Baker C."/>
            <person name="Armstrong J."/>
            <person name="Shendure J."/>
            <person name="Paten B."/>
            <person name="Wilson R."/>
            <person name="Chao H."/>
            <person name="Schneider V."/>
            <person name="Ventura M."/>
            <person name="Kronenberg Z."/>
            <person name="Murali S."/>
            <person name="Gordon D."/>
            <person name="Cantsilieris S."/>
            <person name="Munson K."/>
            <person name="Nelson B."/>
            <person name="Raja A."/>
            <person name="Underwood J."/>
            <person name="Diekhans M."/>
            <person name="Fiddes I."/>
            <person name="Haussler D."/>
            <person name="Eichler E."/>
        </authorList>
    </citation>
    <scope>NUCLEOTIDE SEQUENCE [LARGE SCALE GENOMIC DNA]</scope>
    <source>
        <strain evidence="2">Yerkes chimp pedigree #C0471</strain>
    </source>
</reference>
<dbReference type="AlphaFoldDB" id="A0A2J8J3J7"/>
<feature type="non-terminal residue" evidence="2">
    <location>
        <position position="91"/>
    </location>
</feature>
<feature type="region of interest" description="Disordered" evidence="1">
    <location>
        <begin position="38"/>
        <end position="76"/>
    </location>
</feature>
<organism evidence="2 3">
    <name type="scientific">Pan troglodytes</name>
    <name type="common">Chimpanzee</name>
    <dbReference type="NCBI Taxonomy" id="9598"/>
    <lineage>
        <taxon>Eukaryota</taxon>
        <taxon>Metazoa</taxon>
        <taxon>Chordata</taxon>
        <taxon>Craniata</taxon>
        <taxon>Vertebrata</taxon>
        <taxon>Euteleostomi</taxon>
        <taxon>Mammalia</taxon>
        <taxon>Eutheria</taxon>
        <taxon>Euarchontoglires</taxon>
        <taxon>Primates</taxon>
        <taxon>Haplorrhini</taxon>
        <taxon>Catarrhini</taxon>
        <taxon>Hominidae</taxon>
        <taxon>Pan</taxon>
    </lineage>
</organism>
<protein>
    <submittedName>
        <fullName evidence="2">NCOR1 isoform 17</fullName>
    </submittedName>
</protein>
<evidence type="ECO:0000256" key="1">
    <source>
        <dbReference type="SAM" id="MobiDB-lite"/>
    </source>
</evidence>
<dbReference type="EMBL" id="NBAG03000527">
    <property type="protein sequence ID" value="PNI17338.1"/>
    <property type="molecule type" value="Genomic_DNA"/>
</dbReference>